<comment type="caution">
    <text evidence="2">The sequence shown here is derived from an EMBL/GenBank/DDBJ whole genome shotgun (WGS) entry which is preliminary data.</text>
</comment>
<dbReference type="PANTHER" id="PTHR45999:SF1">
    <property type="entry name" value="BAI1-ASSOCIATED PROTEIN 3"/>
    <property type="match status" value="1"/>
</dbReference>
<dbReference type="Proteomes" id="UP001482620">
    <property type="component" value="Unassembled WGS sequence"/>
</dbReference>
<evidence type="ECO:0000313" key="2">
    <source>
        <dbReference type="EMBL" id="MEQ2224198.1"/>
    </source>
</evidence>
<gene>
    <name evidence="2" type="ORF">ILYODFUR_005074</name>
</gene>
<reference evidence="2 3" key="1">
    <citation type="submission" date="2021-06" db="EMBL/GenBank/DDBJ databases">
        <authorList>
            <person name="Palmer J.M."/>
        </authorList>
    </citation>
    <scope>NUCLEOTIDE SEQUENCE [LARGE SCALE GENOMIC DNA]</scope>
    <source>
        <strain evidence="3">if_2019</strain>
        <tissue evidence="2">Muscle</tissue>
    </source>
</reference>
<protein>
    <submittedName>
        <fullName evidence="2">Uncharacterized protein</fullName>
    </submittedName>
</protein>
<name>A0ABV0SXF0_9TELE</name>
<proteinExistence type="predicted"/>
<dbReference type="InterPro" id="IPR052095">
    <property type="entry name" value="UNC-13_domain"/>
</dbReference>
<organism evidence="2 3">
    <name type="scientific">Ilyodon furcidens</name>
    <name type="common">goldbreast splitfin</name>
    <dbReference type="NCBI Taxonomy" id="33524"/>
    <lineage>
        <taxon>Eukaryota</taxon>
        <taxon>Metazoa</taxon>
        <taxon>Chordata</taxon>
        <taxon>Craniata</taxon>
        <taxon>Vertebrata</taxon>
        <taxon>Euteleostomi</taxon>
        <taxon>Actinopterygii</taxon>
        <taxon>Neopterygii</taxon>
        <taxon>Teleostei</taxon>
        <taxon>Neoteleostei</taxon>
        <taxon>Acanthomorphata</taxon>
        <taxon>Ovalentaria</taxon>
        <taxon>Atherinomorphae</taxon>
        <taxon>Cyprinodontiformes</taxon>
        <taxon>Goodeidae</taxon>
        <taxon>Ilyodon</taxon>
    </lineage>
</organism>
<sequence>MTAISLHKHLNKFAIRSPTMVKVSGCWDGLPYAWISEESVEFFERMNAILQKQKNMMRAAQAECQIGPCTMPPPQEHVDQALISERVSRTELNLLYEEAVYTVVNRVGMPAPEHVKSDDELFAYLLKVFDMGDEEHDIILQKVQESKVEDIELEPGLEEQHCTGKEDRLMEMRNTCYPPHRRILMLSSGE</sequence>
<dbReference type="EMBL" id="JAHRIQ010011874">
    <property type="protein sequence ID" value="MEQ2224198.1"/>
    <property type="molecule type" value="Genomic_DNA"/>
</dbReference>
<keyword evidence="3" id="KW-1185">Reference proteome</keyword>
<keyword evidence="1" id="KW-0268">Exocytosis</keyword>
<accession>A0ABV0SXF0</accession>
<dbReference type="PANTHER" id="PTHR45999">
    <property type="entry name" value="UNC-13-4A, ISOFORM B"/>
    <property type="match status" value="1"/>
</dbReference>
<evidence type="ECO:0000256" key="1">
    <source>
        <dbReference type="ARBA" id="ARBA00022483"/>
    </source>
</evidence>
<evidence type="ECO:0000313" key="3">
    <source>
        <dbReference type="Proteomes" id="UP001482620"/>
    </source>
</evidence>